<name>A0A1D2VKB2_9ASCO</name>
<dbReference type="GO" id="GO:0003676">
    <property type="term" value="F:nucleic acid binding"/>
    <property type="evidence" value="ECO:0007669"/>
    <property type="project" value="InterPro"/>
</dbReference>
<protein>
    <recommendedName>
        <fullName evidence="4">RRM domain-containing protein</fullName>
    </recommendedName>
</protein>
<dbReference type="AlphaFoldDB" id="A0A1D2VKB2"/>
<dbReference type="Gene3D" id="3.30.70.330">
    <property type="match status" value="1"/>
</dbReference>
<dbReference type="InParanoid" id="A0A1D2VKB2"/>
<evidence type="ECO:0000256" key="1">
    <source>
        <dbReference type="SAM" id="MobiDB-lite"/>
    </source>
</evidence>
<dbReference type="Proteomes" id="UP000095038">
    <property type="component" value="Unassembled WGS sequence"/>
</dbReference>
<dbReference type="GeneID" id="30968123"/>
<gene>
    <name evidence="2" type="ORF">ASCRUDRAFT_80372</name>
</gene>
<evidence type="ECO:0008006" key="4">
    <source>
        <dbReference type="Google" id="ProtNLM"/>
    </source>
</evidence>
<sequence length="274" mass="30794">MIASRFSKQLTSSFVKPFAARTFSNSTASGLAAIFSIPNSFSSKNFEKGNQQGIFGVEKFEILSSNENNYRIQLEFDSPSVFDNVKRVLLFNNYTFTKTKLDPMNPPNTTIVIPLSFISDTTGLTEEVKKLVADYPLAYDYCVYNDFQKFLELGFNSVEDTTNALAKLKGLEFNNVLIQPDYLKEQSAGSSNTLFVDNESGTSLEEMYQLAKNFGPLVSLRRLDKGRSCFFITYLNRSDMMQALQSIGADRQANIAYRKPNSSRNSSRNSRSNA</sequence>
<accession>A0A1D2VKB2</accession>
<evidence type="ECO:0000313" key="2">
    <source>
        <dbReference type="EMBL" id="ODV62051.1"/>
    </source>
</evidence>
<keyword evidence="3" id="KW-1185">Reference proteome</keyword>
<dbReference type="SUPFAM" id="SSF54928">
    <property type="entry name" value="RNA-binding domain, RBD"/>
    <property type="match status" value="1"/>
</dbReference>
<organism evidence="2 3">
    <name type="scientific">Ascoidea rubescens DSM 1968</name>
    <dbReference type="NCBI Taxonomy" id="1344418"/>
    <lineage>
        <taxon>Eukaryota</taxon>
        <taxon>Fungi</taxon>
        <taxon>Dikarya</taxon>
        <taxon>Ascomycota</taxon>
        <taxon>Saccharomycotina</taxon>
        <taxon>Saccharomycetes</taxon>
        <taxon>Ascoideaceae</taxon>
        <taxon>Ascoidea</taxon>
    </lineage>
</organism>
<feature type="region of interest" description="Disordered" evidence="1">
    <location>
        <begin position="255"/>
        <end position="274"/>
    </location>
</feature>
<dbReference type="RefSeq" id="XP_020048358.1">
    <property type="nucleotide sequence ID" value="XM_020194487.1"/>
</dbReference>
<dbReference type="InterPro" id="IPR035979">
    <property type="entry name" value="RBD_domain_sf"/>
</dbReference>
<feature type="compositionally biased region" description="Low complexity" evidence="1">
    <location>
        <begin position="262"/>
        <end position="274"/>
    </location>
</feature>
<proteinExistence type="predicted"/>
<evidence type="ECO:0000313" key="3">
    <source>
        <dbReference type="Proteomes" id="UP000095038"/>
    </source>
</evidence>
<dbReference type="InterPro" id="IPR012677">
    <property type="entry name" value="Nucleotide-bd_a/b_plait_sf"/>
</dbReference>
<dbReference type="EMBL" id="KV454478">
    <property type="protein sequence ID" value="ODV62051.1"/>
    <property type="molecule type" value="Genomic_DNA"/>
</dbReference>
<reference evidence="3" key="1">
    <citation type="submission" date="2016-05" db="EMBL/GenBank/DDBJ databases">
        <title>Comparative genomics of biotechnologically important yeasts.</title>
        <authorList>
            <consortium name="DOE Joint Genome Institute"/>
            <person name="Riley R."/>
            <person name="Haridas S."/>
            <person name="Wolfe K.H."/>
            <person name="Lopes M.R."/>
            <person name="Hittinger C.T."/>
            <person name="Goker M."/>
            <person name="Salamov A."/>
            <person name="Wisecaver J."/>
            <person name="Long T.M."/>
            <person name="Aerts A.L."/>
            <person name="Barry K."/>
            <person name="Choi C."/>
            <person name="Clum A."/>
            <person name="Coughlan A.Y."/>
            <person name="Deshpande S."/>
            <person name="Douglass A.P."/>
            <person name="Hanson S.J."/>
            <person name="Klenk H.-P."/>
            <person name="Labutti K."/>
            <person name="Lapidus A."/>
            <person name="Lindquist E."/>
            <person name="Lipzen A."/>
            <person name="Meier-Kolthoff J.P."/>
            <person name="Ohm R.A."/>
            <person name="Otillar R.P."/>
            <person name="Pangilinan J."/>
            <person name="Peng Y."/>
            <person name="Rokas A."/>
            <person name="Rosa C.A."/>
            <person name="Scheuner C."/>
            <person name="Sibirny A.A."/>
            <person name="Slot J.C."/>
            <person name="Stielow J.B."/>
            <person name="Sun H."/>
            <person name="Kurtzman C.P."/>
            <person name="Blackwell M."/>
            <person name="Grigoriev I.V."/>
            <person name="Jeffries T.W."/>
        </authorList>
    </citation>
    <scope>NUCLEOTIDE SEQUENCE [LARGE SCALE GENOMIC DNA]</scope>
    <source>
        <strain evidence="3">DSM 1968</strain>
    </source>
</reference>